<evidence type="ECO:0000313" key="2">
    <source>
        <dbReference type="EMBL" id="OEL27224.1"/>
    </source>
</evidence>
<proteinExistence type="predicted"/>
<comment type="caution">
    <text evidence="2">The sequence shown here is derived from an EMBL/GenBank/DDBJ whole genome shotgun (WGS) entry which is preliminary data.</text>
</comment>
<organism evidence="2 3">
    <name type="scientific">Dichanthelium oligosanthes</name>
    <dbReference type="NCBI Taxonomy" id="888268"/>
    <lineage>
        <taxon>Eukaryota</taxon>
        <taxon>Viridiplantae</taxon>
        <taxon>Streptophyta</taxon>
        <taxon>Embryophyta</taxon>
        <taxon>Tracheophyta</taxon>
        <taxon>Spermatophyta</taxon>
        <taxon>Magnoliopsida</taxon>
        <taxon>Liliopsida</taxon>
        <taxon>Poales</taxon>
        <taxon>Poaceae</taxon>
        <taxon>PACMAD clade</taxon>
        <taxon>Panicoideae</taxon>
        <taxon>Panicodae</taxon>
        <taxon>Paniceae</taxon>
        <taxon>Dichantheliinae</taxon>
        <taxon>Dichanthelium</taxon>
    </lineage>
</organism>
<gene>
    <name evidence="2" type="ORF">BAE44_0011757</name>
</gene>
<evidence type="ECO:0000256" key="1">
    <source>
        <dbReference type="SAM" id="MobiDB-lite"/>
    </source>
</evidence>
<accession>A0A1E5VQ79</accession>
<name>A0A1E5VQ79_9POAL</name>
<dbReference type="OrthoDB" id="10665603at2759"/>
<dbReference type="Proteomes" id="UP000095767">
    <property type="component" value="Unassembled WGS sequence"/>
</dbReference>
<keyword evidence="3" id="KW-1185">Reference proteome</keyword>
<sequence>MKATSAASGGGRNTTPRTAASFFRSGYRIPRAAGPRRKHGTPSPADAAAVGVGDRGSEDEEDGPGGRWPRWHGSRRRAGRGRGGSRPRWRRARGRRTAGRAWRRRLGSRPPPPRRRSSRSSWSRSEPSICFRWSSSPIPLLVAGLAMTSSAHWIAGLSKRMRCSPQGCAMLLGS</sequence>
<dbReference type="EMBL" id="LWDX02033079">
    <property type="protein sequence ID" value="OEL27224.1"/>
    <property type="molecule type" value="Genomic_DNA"/>
</dbReference>
<feature type="region of interest" description="Disordered" evidence="1">
    <location>
        <begin position="1"/>
        <end position="122"/>
    </location>
</feature>
<reference evidence="2 3" key="1">
    <citation type="submission" date="2016-09" db="EMBL/GenBank/DDBJ databases">
        <title>The draft genome of Dichanthelium oligosanthes: A C3 panicoid grass species.</title>
        <authorList>
            <person name="Studer A.J."/>
            <person name="Schnable J.C."/>
            <person name="Brutnell T.P."/>
        </authorList>
    </citation>
    <scope>NUCLEOTIDE SEQUENCE [LARGE SCALE GENOMIC DNA]</scope>
    <source>
        <strain evidence="3">cv. Kellogg 1175</strain>
        <tissue evidence="2">Leaf</tissue>
    </source>
</reference>
<dbReference type="AlphaFoldDB" id="A0A1E5VQ79"/>
<feature type="compositionally biased region" description="Basic residues" evidence="1">
    <location>
        <begin position="69"/>
        <end position="118"/>
    </location>
</feature>
<protein>
    <submittedName>
        <fullName evidence="2">Uncharacterized protein</fullName>
    </submittedName>
</protein>
<evidence type="ECO:0000313" key="3">
    <source>
        <dbReference type="Proteomes" id="UP000095767"/>
    </source>
</evidence>